<protein>
    <submittedName>
        <fullName evidence="3">Uncharacterized protein</fullName>
    </submittedName>
</protein>
<feature type="transmembrane region" description="Helical" evidence="2">
    <location>
        <begin position="97"/>
        <end position="117"/>
    </location>
</feature>
<reference evidence="3 4" key="1">
    <citation type="journal article" date="2010" name="Stand. Genomic Sci.">
        <title>Complete genome sequence of Acidaminococcus fermentans type strain (VR4).</title>
        <authorList>
            <person name="Chang Y.J."/>
            <person name="Pukall R."/>
            <person name="Saunders E."/>
            <person name="Lapidus A."/>
            <person name="Copeland A."/>
            <person name="Nolan M."/>
            <person name="Glavina Del Rio T."/>
            <person name="Lucas S."/>
            <person name="Chen F."/>
            <person name="Tice H."/>
            <person name="Cheng J.F."/>
            <person name="Han C."/>
            <person name="Detter J.C."/>
            <person name="Bruce D."/>
            <person name="Goodwin L."/>
            <person name="Pitluck S."/>
            <person name="Mikhailova N."/>
            <person name="Liolios K."/>
            <person name="Pati A."/>
            <person name="Ivanova N."/>
            <person name="Mavromatis K."/>
            <person name="Chen A."/>
            <person name="Palaniappan K."/>
            <person name="Land M."/>
            <person name="Hauser L."/>
            <person name="Jeffries C.D."/>
            <person name="Brettin T."/>
            <person name="Rohde M."/>
            <person name="Goker M."/>
            <person name="Bristow J."/>
            <person name="Eisen J.A."/>
            <person name="Markowitz V."/>
            <person name="Hugenholtz P."/>
            <person name="Kyrpides N.C."/>
            <person name="Klenk H.P."/>
        </authorList>
    </citation>
    <scope>NUCLEOTIDE SEQUENCE [LARGE SCALE GENOMIC DNA]</scope>
    <source>
        <strain evidence="4">ATCC 25085 / DSM 20731 / CCUG 9996 / CIP 106432 / VR4</strain>
    </source>
</reference>
<dbReference type="Proteomes" id="UP000001902">
    <property type="component" value="Chromosome"/>
</dbReference>
<dbReference type="HOGENOM" id="CLU_145835_0_0_9"/>
<feature type="region of interest" description="Disordered" evidence="1">
    <location>
        <begin position="53"/>
        <end position="73"/>
    </location>
</feature>
<accession>D2RK31</accession>
<keyword evidence="4" id="KW-1185">Reference proteome</keyword>
<evidence type="ECO:0000313" key="3">
    <source>
        <dbReference type="EMBL" id="ADB47433.1"/>
    </source>
</evidence>
<keyword evidence="2" id="KW-0812">Transmembrane</keyword>
<evidence type="ECO:0000256" key="1">
    <source>
        <dbReference type="SAM" id="MobiDB-lite"/>
    </source>
</evidence>
<dbReference type="KEGG" id="afn:Acfer_1064"/>
<evidence type="ECO:0000313" key="4">
    <source>
        <dbReference type="Proteomes" id="UP000001902"/>
    </source>
</evidence>
<proteinExistence type="predicted"/>
<gene>
    <name evidence="3" type="ordered locus">Acfer_1064</name>
</gene>
<dbReference type="EMBL" id="CP001859">
    <property type="protein sequence ID" value="ADB47433.1"/>
    <property type="molecule type" value="Genomic_DNA"/>
</dbReference>
<dbReference type="STRING" id="591001.Acfer_1064"/>
<dbReference type="OrthoDB" id="3035622at2"/>
<keyword evidence="2" id="KW-0472">Membrane</keyword>
<dbReference type="GeneID" id="78335838"/>
<dbReference type="AlphaFoldDB" id="D2RK31"/>
<sequence length="150" mass="17056">MTDNQENSKYQCPRCHSENIQSYSLIHSMGISKIDLSTVGVGYSNNLGVGRAESHGTQQTAMSASTAPPKKRSPAGDFFGSWLVFSIPGVICKYLNFHYLIVNILVWGAVILAFFMARDAYRWNKYTFPQKMRDWEHSYVCLRCGNRFIL</sequence>
<dbReference type="eggNOG" id="ENOG5033EPC">
    <property type="taxonomic scope" value="Bacteria"/>
</dbReference>
<name>D2RK31_ACIFV</name>
<dbReference type="RefSeq" id="WP_012938422.1">
    <property type="nucleotide sequence ID" value="NC_013740.1"/>
</dbReference>
<organism evidence="3 4">
    <name type="scientific">Acidaminococcus fermentans (strain ATCC 25085 / DSM 20731 / CCUG 9996 / CIP 106432 / VR4)</name>
    <dbReference type="NCBI Taxonomy" id="591001"/>
    <lineage>
        <taxon>Bacteria</taxon>
        <taxon>Bacillati</taxon>
        <taxon>Bacillota</taxon>
        <taxon>Negativicutes</taxon>
        <taxon>Acidaminococcales</taxon>
        <taxon>Acidaminococcaceae</taxon>
        <taxon>Acidaminococcus</taxon>
    </lineage>
</organism>
<feature type="compositionally biased region" description="Polar residues" evidence="1">
    <location>
        <begin position="55"/>
        <end position="66"/>
    </location>
</feature>
<evidence type="ECO:0000256" key="2">
    <source>
        <dbReference type="SAM" id="Phobius"/>
    </source>
</evidence>
<keyword evidence="2" id="KW-1133">Transmembrane helix</keyword>